<keyword evidence="3" id="KW-1185">Reference proteome</keyword>
<evidence type="ECO:0000256" key="1">
    <source>
        <dbReference type="SAM" id="MobiDB-lite"/>
    </source>
</evidence>
<evidence type="ECO:0000313" key="2">
    <source>
        <dbReference type="EMBL" id="KAK4205039.1"/>
    </source>
</evidence>
<dbReference type="Proteomes" id="UP001303160">
    <property type="component" value="Unassembled WGS sequence"/>
</dbReference>
<evidence type="ECO:0000313" key="3">
    <source>
        <dbReference type="Proteomes" id="UP001303160"/>
    </source>
</evidence>
<reference evidence="2" key="1">
    <citation type="journal article" date="2023" name="Mol. Phylogenet. Evol.">
        <title>Genome-scale phylogeny and comparative genomics of the fungal order Sordariales.</title>
        <authorList>
            <person name="Hensen N."/>
            <person name="Bonometti L."/>
            <person name="Westerberg I."/>
            <person name="Brannstrom I.O."/>
            <person name="Guillou S."/>
            <person name="Cros-Aarteil S."/>
            <person name="Calhoun S."/>
            <person name="Haridas S."/>
            <person name="Kuo A."/>
            <person name="Mondo S."/>
            <person name="Pangilinan J."/>
            <person name="Riley R."/>
            <person name="LaButti K."/>
            <person name="Andreopoulos B."/>
            <person name="Lipzen A."/>
            <person name="Chen C."/>
            <person name="Yan M."/>
            <person name="Daum C."/>
            <person name="Ng V."/>
            <person name="Clum A."/>
            <person name="Steindorff A."/>
            <person name="Ohm R.A."/>
            <person name="Martin F."/>
            <person name="Silar P."/>
            <person name="Natvig D.O."/>
            <person name="Lalanne C."/>
            <person name="Gautier V."/>
            <person name="Ament-Velasquez S.L."/>
            <person name="Kruys A."/>
            <person name="Hutchinson M.I."/>
            <person name="Powell A.J."/>
            <person name="Barry K."/>
            <person name="Miller A.N."/>
            <person name="Grigoriev I.V."/>
            <person name="Debuchy R."/>
            <person name="Gladieux P."/>
            <person name="Hiltunen Thoren M."/>
            <person name="Johannesson H."/>
        </authorList>
    </citation>
    <scope>NUCLEOTIDE SEQUENCE</scope>
    <source>
        <strain evidence="2">CBS 315.58</strain>
    </source>
</reference>
<feature type="region of interest" description="Disordered" evidence="1">
    <location>
        <begin position="1"/>
        <end position="22"/>
    </location>
</feature>
<feature type="region of interest" description="Disordered" evidence="1">
    <location>
        <begin position="419"/>
        <end position="448"/>
    </location>
</feature>
<gene>
    <name evidence="2" type="ORF">QBC40DRAFT_292239</name>
</gene>
<comment type="caution">
    <text evidence="2">The sequence shown here is derived from an EMBL/GenBank/DDBJ whole genome shotgun (WGS) entry which is preliminary data.</text>
</comment>
<feature type="compositionally biased region" description="Polar residues" evidence="1">
    <location>
        <begin position="343"/>
        <end position="355"/>
    </location>
</feature>
<proteinExistence type="predicted"/>
<accession>A0AAN6XQL4</accession>
<dbReference type="AlphaFoldDB" id="A0AAN6XQL4"/>
<dbReference type="EMBL" id="MU863878">
    <property type="protein sequence ID" value="KAK4205039.1"/>
    <property type="molecule type" value="Genomic_DNA"/>
</dbReference>
<name>A0AAN6XQL4_9PEZI</name>
<reference evidence="2" key="2">
    <citation type="submission" date="2023-05" db="EMBL/GenBank/DDBJ databases">
        <authorList>
            <consortium name="Lawrence Berkeley National Laboratory"/>
            <person name="Steindorff A."/>
            <person name="Hensen N."/>
            <person name="Bonometti L."/>
            <person name="Westerberg I."/>
            <person name="Brannstrom I.O."/>
            <person name="Guillou S."/>
            <person name="Cros-Aarteil S."/>
            <person name="Calhoun S."/>
            <person name="Haridas S."/>
            <person name="Kuo A."/>
            <person name="Mondo S."/>
            <person name="Pangilinan J."/>
            <person name="Riley R."/>
            <person name="Labutti K."/>
            <person name="Andreopoulos B."/>
            <person name="Lipzen A."/>
            <person name="Chen C."/>
            <person name="Yanf M."/>
            <person name="Daum C."/>
            <person name="Ng V."/>
            <person name="Clum A."/>
            <person name="Ohm R."/>
            <person name="Martin F."/>
            <person name="Silar P."/>
            <person name="Natvig D."/>
            <person name="Lalanne C."/>
            <person name="Gautier V."/>
            <person name="Ament-Velasquez S.L."/>
            <person name="Kruys A."/>
            <person name="Hutchinson M.I."/>
            <person name="Powell A.J."/>
            <person name="Barry K."/>
            <person name="Miller A.N."/>
            <person name="Grigoriev I.V."/>
            <person name="Debuchy R."/>
            <person name="Gladieux P."/>
            <person name="Thoren M.H."/>
            <person name="Johannesson H."/>
        </authorList>
    </citation>
    <scope>NUCLEOTIDE SEQUENCE</scope>
    <source>
        <strain evidence="2">CBS 315.58</strain>
    </source>
</reference>
<organism evidence="2 3">
    <name type="scientific">Triangularia verruculosa</name>
    <dbReference type="NCBI Taxonomy" id="2587418"/>
    <lineage>
        <taxon>Eukaryota</taxon>
        <taxon>Fungi</taxon>
        <taxon>Dikarya</taxon>
        <taxon>Ascomycota</taxon>
        <taxon>Pezizomycotina</taxon>
        <taxon>Sordariomycetes</taxon>
        <taxon>Sordariomycetidae</taxon>
        <taxon>Sordariales</taxon>
        <taxon>Podosporaceae</taxon>
        <taxon>Triangularia</taxon>
    </lineage>
</organism>
<feature type="region of interest" description="Disordered" evidence="1">
    <location>
        <begin position="343"/>
        <end position="371"/>
    </location>
</feature>
<sequence length="448" mass="50373">MINENQEADHGDLGPIPDSPVSEEGLDDQLFRTICKSQHEEDLTFTGTYQGTINSIKEADQLLERFAAINDRLGKAKLRGSNDFPTDLTELHALTKEIFEVIKDFSNVLGATRRSRIDGLIIESVHVKRVRALPDAIVEALAWKILDGIRKAQDRDVGFHEYGPMWHHDKFASFKDRFEAVKNFLKINKAAVNDLLKHDPLMRICSGPVSELGSKASNLDLNRNRSHKNSKINDAVRSQAVVMPALAADASIKEAKRQNNSRSGTSGSIFYSLCIRMENAYLYNGNFIPQSLTPNHQLMGHHPPTPVITPALPNIIDRTRPTPRAWPGLVSLPTAMPKLVWPNSRSMDNSQAFHQQNKREDQAPGKKSGRIGKAKNAVEALSAEQFQCLCWELLFEARDAQVNSMRRLRSYQTTKLSPIQKAVAQPQEQLRSRRKSFEELIRGRSGKQ</sequence>
<protein>
    <submittedName>
        <fullName evidence="2">Uncharacterized protein</fullName>
    </submittedName>
</protein>